<evidence type="ECO:0000313" key="1">
    <source>
        <dbReference type="EMBL" id="KAJ3481232.1"/>
    </source>
</evidence>
<name>A0AAD5V3P4_9APHY</name>
<accession>A0AAD5V3P4</accession>
<gene>
    <name evidence="1" type="ORF">NLI96_g7802</name>
</gene>
<dbReference type="AlphaFoldDB" id="A0AAD5V3P4"/>
<protein>
    <submittedName>
        <fullName evidence="1">Uncharacterized protein</fullName>
    </submittedName>
</protein>
<evidence type="ECO:0000313" key="2">
    <source>
        <dbReference type="Proteomes" id="UP001212997"/>
    </source>
</evidence>
<proteinExistence type="predicted"/>
<dbReference type="EMBL" id="JANAWD010000332">
    <property type="protein sequence ID" value="KAJ3481232.1"/>
    <property type="molecule type" value="Genomic_DNA"/>
</dbReference>
<dbReference type="Proteomes" id="UP001212997">
    <property type="component" value="Unassembled WGS sequence"/>
</dbReference>
<organism evidence="1 2">
    <name type="scientific">Meripilus lineatus</name>
    <dbReference type="NCBI Taxonomy" id="2056292"/>
    <lineage>
        <taxon>Eukaryota</taxon>
        <taxon>Fungi</taxon>
        <taxon>Dikarya</taxon>
        <taxon>Basidiomycota</taxon>
        <taxon>Agaricomycotina</taxon>
        <taxon>Agaricomycetes</taxon>
        <taxon>Polyporales</taxon>
        <taxon>Meripilaceae</taxon>
        <taxon>Meripilus</taxon>
    </lineage>
</organism>
<comment type="caution">
    <text evidence="1">The sequence shown here is derived from an EMBL/GenBank/DDBJ whole genome shotgun (WGS) entry which is preliminary data.</text>
</comment>
<keyword evidence="2" id="KW-1185">Reference proteome</keyword>
<reference evidence="1" key="1">
    <citation type="submission" date="2022-07" db="EMBL/GenBank/DDBJ databases">
        <title>Genome Sequence of Physisporinus lineatus.</title>
        <authorList>
            <person name="Buettner E."/>
        </authorList>
    </citation>
    <scope>NUCLEOTIDE SEQUENCE</scope>
    <source>
        <strain evidence="1">VT162</strain>
    </source>
</reference>
<sequence>MQANVAVAAGGDNQPLPPAAVFAGAELAFLMDHAVDGDIRPQDLVDAMSVRMNTMLEAYVVNPIRLRQVLDETDSVISGSFVLRFMEGATDWAEGDLDIYVDCVSVDAFKAYLASEEYVRGEPAEQHKTYDHGGGSIREVIKFKKPGNGPSIDLIVSRNKLSVFPIADFWGTHVMNLLSGSSLCIAYPHTLDRIAFLVPRRSTDWKVPFLVGKYEQRGYEFEELDTEELGKVRYFGDKHCLCIPVRRGGGTFGRGALVNTVVWKL</sequence>